<dbReference type="GO" id="GO:0016151">
    <property type="term" value="F:nickel cation binding"/>
    <property type="evidence" value="ECO:0007669"/>
    <property type="project" value="UniProtKB-UniRule"/>
</dbReference>
<keyword evidence="5" id="KW-1185">Reference proteome</keyword>
<keyword evidence="3" id="KW-0963">Cytoplasm</keyword>
<protein>
    <recommendedName>
        <fullName evidence="3">Urease accessory protein UreD</fullName>
    </recommendedName>
</protein>
<comment type="subunit">
    <text evidence="3">UreD, UreF and UreG form a complex that acts as a GTP-hydrolysis-dependent molecular chaperone, activating the urease apoprotein by helping to assemble the nickel containing metallocenter of UreC. The UreE protein probably delivers the nickel.</text>
</comment>
<dbReference type="GO" id="GO:0005737">
    <property type="term" value="C:cytoplasm"/>
    <property type="evidence" value="ECO:0007669"/>
    <property type="project" value="UniProtKB-SubCell"/>
</dbReference>
<comment type="subcellular location">
    <subcellularLocation>
        <location evidence="3">Cytoplasm</location>
    </subcellularLocation>
</comment>
<evidence type="ECO:0000313" key="5">
    <source>
        <dbReference type="Proteomes" id="UP000231644"/>
    </source>
</evidence>
<reference evidence="4 5" key="1">
    <citation type="submission" date="2016-10" db="EMBL/GenBank/DDBJ databases">
        <authorList>
            <person name="de Groot N.N."/>
        </authorList>
    </citation>
    <scope>NUCLEOTIDE SEQUENCE [LARGE SCALE GENOMIC DNA]</scope>
    <source>
        <strain evidence="4 5">DSM 29619</strain>
    </source>
</reference>
<dbReference type="Proteomes" id="UP000231644">
    <property type="component" value="Unassembled WGS sequence"/>
</dbReference>
<proteinExistence type="inferred from homology"/>
<dbReference type="PANTHER" id="PTHR33643">
    <property type="entry name" value="UREASE ACCESSORY PROTEIN D"/>
    <property type="match status" value="1"/>
</dbReference>
<dbReference type="EMBL" id="FOLX01000001">
    <property type="protein sequence ID" value="SFC52071.1"/>
    <property type="molecule type" value="Genomic_DNA"/>
</dbReference>
<accession>A0A1I1JV12</accession>
<dbReference type="InterPro" id="IPR002669">
    <property type="entry name" value="UreD"/>
</dbReference>
<dbReference type="Pfam" id="PF01774">
    <property type="entry name" value="UreD"/>
    <property type="match status" value="1"/>
</dbReference>
<gene>
    <name evidence="3" type="primary">ureD</name>
    <name evidence="4" type="ORF">SAMN05421762_1194</name>
</gene>
<dbReference type="HAMAP" id="MF_01384">
    <property type="entry name" value="UreD"/>
    <property type="match status" value="1"/>
</dbReference>
<evidence type="ECO:0000313" key="4">
    <source>
        <dbReference type="EMBL" id="SFC52071.1"/>
    </source>
</evidence>
<organism evidence="4 5">
    <name type="scientific">Pseudooceanicola nitratireducens</name>
    <dbReference type="NCBI Taxonomy" id="517719"/>
    <lineage>
        <taxon>Bacteria</taxon>
        <taxon>Pseudomonadati</taxon>
        <taxon>Pseudomonadota</taxon>
        <taxon>Alphaproteobacteria</taxon>
        <taxon>Rhodobacterales</taxon>
        <taxon>Paracoccaceae</taxon>
        <taxon>Pseudooceanicola</taxon>
    </lineage>
</organism>
<comment type="function">
    <text evidence="3">Required for maturation of urease via the functional incorporation of the urease nickel metallocenter.</text>
</comment>
<keyword evidence="2 3" id="KW-0143">Chaperone</keyword>
<comment type="similarity">
    <text evidence="1 3">Belongs to the UreD family.</text>
</comment>
<name>A0A1I1JV12_9RHOB</name>
<keyword evidence="3" id="KW-0996">Nickel insertion</keyword>
<dbReference type="STRING" id="517719.SAMN05421762_1194"/>
<dbReference type="AlphaFoldDB" id="A0A1I1JV12"/>
<evidence type="ECO:0000256" key="1">
    <source>
        <dbReference type="ARBA" id="ARBA00007177"/>
    </source>
</evidence>
<evidence type="ECO:0000256" key="3">
    <source>
        <dbReference type="HAMAP-Rule" id="MF_01384"/>
    </source>
</evidence>
<dbReference type="PANTHER" id="PTHR33643:SF1">
    <property type="entry name" value="UREASE ACCESSORY PROTEIN D"/>
    <property type="match status" value="1"/>
</dbReference>
<evidence type="ECO:0000256" key="2">
    <source>
        <dbReference type="ARBA" id="ARBA00023186"/>
    </source>
</evidence>
<sequence length="274" mass="29011">MPVWPAKPAQQPRARGRAEVSARLRGGVSRIGDLHQAGSSKLLFPQVRGGALQAVSLNTAGGVTGGDQFHMAARAEAGAHLVMTTQAAERVYRAQPGEVGQVQTRLTVAQGGRLDWLPQETILYNHAALRRRLDADLASDARLLAVEPLILGRAAMGEVVQQAQFRDCWRIRRDGALVFADNLSLSGDVQALMARSGTGGGAGALASLLLVDPDADLYLDRLRDAIGGQGGASMIRPGVLFARVLGSDGFDLRRALIPAVQALSGADIPKTWML</sequence>
<dbReference type="RefSeq" id="WP_244525528.1">
    <property type="nucleotide sequence ID" value="NZ_FNZG01000003.1"/>
</dbReference>